<dbReference type="InterPro" id="IPR027417">
    <property type="entry name" value="P-loop_NTPase"/>
</dbReference>
<gene>
    <name evidence="2" type="ORF">VICG_01661</name>
</gene>
<dbReference type="OMA" id="HEIDTNC"/>
<dbReference type="PROSITE" id="PS51420">
    <property type="entry name" value="RHO"/>
    <property type="match status" value="1"/>
</dbReference>
<dbReference type="Pfam" id="PF00071">
    <property type="entry name" value="Ras"/>
    <property type="match status" value="1"/>
</dbReference>
<dbReference type="HOGENOM" id="CLU_041217_10_6_1"/>
<dbReference type="GO" id="GO:0005525">
    <property type="term" value="F:GTP binding"/>
    <property type="evidence" value="ECO:0007669"/>
    <property type="project" value="InterPro"/>
</dbReference>
<organism evidence="2 3">
    <name type="scientific">Vittaforma corneae (strain ATCC 50505)</name>
    <name type="common">Microsporidian parasite</name>
    <name type="synonym">Nosema corneum</name>
    <dbReference type="NCBI Taxonomy" id="993615"/>
    <lineage>
        <taxon>Eukaryota</taxon>
        <taxon>Fungi</taxon>
        <taxon>Fungi incertae sedis</taxon>
        <taxon>Microsporidia</taxon>
        <taxon>Nosematidae</taxon>
        <taxon>Vittaforma</taxon>
    </lineage>
</organism>
<evidence type="ECO:0000313" key="2">
    <source>
        <dbReference type="EMBL" id="ELA41288.1"/>
    </source>
</evidence>
<dbReference type="PROSITE" id="PS51419">
    <property type="entry name" value="RAB"/>
    <property type="match status" value="1"/>
</dbReference>
<dbReference type="AlphaFoldDB" id="L2GK81"/>
<keyword evidence="3" id="KW-1185">Reference proteome</keyword>
<dbReference type="SMART" id="SM00174">
    <property type="entry name" value="RHO"/>
    <property type="match status" value="1"/>
</dbReference>
<reference evidence="3" key="1">
    <citation type="submission" date="2011-05" db="EMBL/GenBank/DDBJ databases">
        <title>The genome sequence of Vittaforma corneae strain ATCC 50505.</title>
        <authorList>
            <consortium name="The Broad Institute Genome Sequencing Platform"/>
            <person name="Cuomo C."/>
            <person name="Didier E."/>
            <person name="Bowers L."/>
            <person name="Young S.K."/>
            <person name="Zeng Q."/>
            <person name="Gargeya S."/>
            <person name="Fitzgerald M."/>
            <person name="Haas B."/>
            <person name="Abouelleil A."/>
            <person name="Alvarado L."/>
            <person name="Arachchi H.M."/>
            <person name="Berlin A."/>
            <person name="Chapman S.B."/>
            <person name="Gearin G."/>
            <person name="Goldberg J."/>
            <person name="Griggs A."/>
            <person name="Gujja S."/>
            <person name="Hansen M."/>
            <person name="Heiman D."/>
            <person name="Howarth C."/>
            <person name="Larimer J."/>
            <person name="Lui A."/>
            <person name="MacDonald P.J.P."/>
            <person name="McCowen C."/>
            <person name="Montmayeur A."/>
            <person name="Murphy C."/>
            <person name="Neiman D."/>
            <person name="Pearson M."/>
            <person name="Priest M."/>
            <person name="Roberts A."/>
            <person name="Saif S."/>
            <person name="Shea T."/>
            <person name="Sisk P."/>
            <person name="Stolte C."/>
            <person name="Sykes S."/>
            <person name="Wortman J."/>
            <person name="Nusbaum C."/>
            <person name="Birren B."/>
        </authorList>
    </citation>
    <scope>NUCLEOTIDE SEQUENCE [LARGE SCALE GENOMIC DNA]</scope>
    <source>
        <strain evidence="3">ATCC 50505</strain>
    </source>
</reference>
<dbReference type="Proteomes" id="UP000011082">
    <property type="component" value="Unassembled WGS sequence"/>
</dbReference>
<dbReference type="SMART" id="SM00175">
    <property type="entry name" value="RAB"/>
    <property type="match status" value="1"/>
</dbReference>
<dbReference type="PANTHER" id="PTHR47978">
    <property type="match status" value="1"/>
</dbReference>
<sequence length="206" mass="23413">MGSSSRKTSELSKNVPKTFKIVILGDTNVGKSSLFIRYLRDEFKEAIANTIAISNDFKEVLVDGNPVHLQMWDTAGQERFKSIVSQLYRDADGFIFVYDVNISRTFSGMKNLIAELSSILNPKFTVLVGNKIDCLEGEALEEERGFLQDFAAKNKFKYFFTSAKTGESVNEVFEYLSRVLYYNTDVKTKPKNVLTSIFKKKKSFCL</sequence>
<protein>
    <submittedName>
        <fullName evidence="2">Small GTP-binding protein domain protein</fullName>
    </submittedName>
</protein>
<dbReference type="CDD" id="cd00154">
    <property type="entry name" value="Rab"/>
    <property type="match status" value="1"/>
</dbReference>
<dbReference type="EMBL" id="JH370146">
    <property type="protein sequence ID" value="ELA41288.1"/>
    <property type="molecule type" value="Genomic_DNA"/>
</dbReference>
<dbReference type="SUPFAM" id="SSF52540">
    <property type="entry name" value="P-loop containing nucleoside triphosphate hydrolases"/>
    <property type="match status" value="1"/>
</dbReference>
<dbReference type="RefSeq" id="XP_007605106.1">
    <property type="nucleotide sequence ID" value="XM_007605044.1"/>
</dbReference>
<dbReference type="PROSITE" id="PS51421">
    <property type="entry name" value="RAS"/>
    <property type="match status" value="1"/>
</dbReference>
<dbReference type="FunFam" id="3.40.50.300:FF:001329">
    <property type="entry name" value="Small GTP-binding protein, putative"/>
    <property type="match status" value="1"/>
</dbReference>
<dbReference type="PRINTS" id="PR00449">
    <property type="entry name" value="RASTRNSFRMNG"/>
</dbReference>
<dbReference type="InterPro" id="IPR005225">
    <property type="entry name" value="Small_GTP-bd"/>
</dbReference>
<dbReference type="SMART" id="SM00173">
    <property type="entry name" value="RAS"/>
    <property type="match status" value="1"/>
</dbReference>
<dbReference type="Gene3D" id="3.40.50.300">
    <property type="entry name" value="P-loop containing nucleotide triphosphate hydrolases"/>
    <property type="match status" value="1"/>
</dbReference>
<name>L2GK81_VITCO</name>
<evidence type="ECO:0000256" key="1">
    <source>
        <dbReference type="ARBA" id="ARBA00022741"/>
    </source>
</evidence>
<dbReference type="NCBIfam" id="TIGR00231">
    <property type="entry name" value="small_GTP"/>
    <property type="match status" value="1"/>
</dbReference>
<dbReference type="GO" id="GO:0003924">
    <property type="term" value="F:GTPase activity"/>
    <property type="evidence" value="ECO:0007669"/>
    <property type="project" value="InterPro"/>
</dbReference>
<evidence type="ECO:0000313" key="3">
    <source>
        <dbReference type="Proteomes" id="UP000011082"/>
    </source>
</evidence>
<proteinExistence type="predicted"/>
<dbReference type="OrthoDB" id="9989112at2759"/>
<keyword evidence="1" id="KW-0547">Nucleotide-binding</keyword>
<dbReference type="GeneID" id="19882371"/>
<dbReference type="InParanoid" id="L2GK81"/>
<accession>L2GK81</accession>
<dbReference type="VEuPathDB" id="MicrosporidiaDB:VICG_01661"/>
<dbReference type="InterPro" id="IPR001806">
    <property type="entry name" value="Small_GTPase"/>
</dbReference>
<dbReference type="STRING" id="993615.L2GK81"/>